<comment type="caution">
    <text evidence="12">The sequence shown here is derived from an EMBL/GenBank/DDBJ whole genome shotgun (WGS) entry which is preliminary data.</text>
</comment>
<dbReference type="Gene3D" id="3.40.50.300">
    <property type="entry name" value="P-loop containing nucleotide triphosphate hydrolases"/>
    <property type="match status" value="1"/>
</dbReference>
<dbReference type="Gene3D" id="6.10.140.430">
    <property type="match status" value="1"/>
</dbReference>
<dbReference type="InterPro" id="IPR000432">
    <property type="entry name" value="DNA_mismatch_repair_MutS_C"/>
</dbReference>
<comment type="similarity">
    <text evidence="1 9 10">Belongs to the DNA mismatch repair MutS family.</text>
</comment>
<evidence type="ECO:0000256" key="8">
    <source>
        <dbReference type="ARBA" id="ARBA00024647"/>
    </source>
</evidence>
<sequence length="928" mass="101972">MTNRAFAHRSLRHQSAFHDFRVQPERALREIHGDATPTQDRITDTCGEGAVLPIDRDRFPILSTMSTDKQPEHTPLMKQFFAAKAEHPDVLLLFRMGDFYELFYDDARRAAKLLDITLTQRGQSAGQPIPMAGVPVHAYEGYLARLVALGESVAICEQIGDPATSKGLVERKVVRIVTPGTVTDEALLQDRRDTLLMAVARGRDGYGLAWADLAGGRMMAAQLRDGDALEAELARLDPAELLIADEDGWPDYVTQRGGVRKRAPWLFDVDSGRRKLIDFFNVHDLGAYGIEDAPHAIAAAGALLGYVEETQKQRLPHLTSIAVESGDDAIAMNAATRRHLELDTRIDGDTRHTLLGVLDSTISPMGGRLLRRWLHRPLRNHDIVRGRQHAVTTLLASGQLDDLRETFRGLGDLERILTRIALRSARPRDLSTLRDGLALTPRIAALLDTLDSPRLQTLANELGQHDDIARLLTLAVVAQPPLLARDGGVIAEGYDAELDELRMLSTHADQFLIDLEQRERAATGIATLKVGYNRVHGYYIELGKAQAEKAPVHYTRRQTLTNAERYITEELKSFEDKVLSARERALAREKLLYDGLLDALNVDLEPLKHCAAALSELDVLACFGDRADALDWRAPELVAAPQLQIERGRHPVVEAVRDDPFTPNDLDLSPERRMLVITGPNMGGKSTYMRQIALIVLLANIGSFVPATSARIGPVDRILTRIGAGDDLAKGQSTFMVEMSETSYILHHATEQSLVLMDEIGRGTSTYDGLALAEACARHLAETNRSYTLFATHYFELTALAQPGSGIANVHLDAVEHVDKNGGDTLVFMHAVKDGPANRSFGLQVAALAGLPKSVVRDARARLAELEQHGRDETSAQAPMTAAALDNPQQFGLFMPQSAALDALAGIDPDELTPKQALEALYRLKTLG</sequence>
<keyword evidence="7 9" id="KW-0234">DNA repair</keyword>
<dbReference type="FunFam" id="1.10.1420.10:FF:000002">
    <property type="entry name" value="DNA mismatch repair protein MutS"/>
    <property type="match status" value="1"/>
</dbReference>
<dbReference type="Pfam" id="PF01624">
    <property type="entry name" value="MutS_I"/>
    <property type="match status" value="1"/>
</dbReference>
<dbReference type="PROSITE" id="PS00486">
    <property type="entry name" value="DNA_MISMATCH_REPAIR_2"/>
    <property type="match status" value="1"/>
</dbReference>
<dbReference type="NCBIfam" id="TIGR01070">
    <property type="entry name" value="mutS1"/>
    <property type="match status" value="1"/>
</dbReference>
<dbReference type="Gene3D" id="3.40.1170.10">
    <property type="entry name" value="DNA repair protein MutS, domain I"/>
    <property type="match status" value="1"/>
</dbReference>
<dbReference type="InterPro" id="IPR036187">
    <property type="entry name" value="DNA_mismatch_repair_MutS_sf"/>
</dbReference>
<keyword evidence="13" id="KW-1185">Reference proteome</keyword>
<evidence type="ECO:0000259" key="11">
    <source>
        <dbReference type="PROSITE" id="PS00486"/>
    </source>
</evidence>
<dbReference type="InterPro" id="IPR045076">
    <property type="entry name" value="MutS"/>
</dbReference>
<accession>A0A2K1PYI1</accession>
<dbReference type="Pfam" id="PF00488">
    <property type="entry name" value="MutS_V"/>
    <property type="match status" value="1"/>
</dbReference>
<comment type="function">
    <text evidence="8 9">This protein is involved in the repair of mismatches in DNA. It is possible that it carries out the mismatch recognition step. This protein has a weak ATPase activity.</text>
</comment>
<dbReference type="Gene3D" id="1.10.1420.10">
    <property type="match status" value="2"/>
</dbReference>
<dbReference type="CDD" id="cd03284">
    <property type="entry name" value="ABC_MutS1"/>
    <property type="match status" value="1"/>
</dbReference>
<organism evidence="12 13">
    <name type="scientific">Solilutibacter silvestris</name>
    <dbReference type="NCBI Taxonomy" id="1645665"/>
    <lineage>
        <taxon>Bacteria</taxon>
        <taxon>Pseudomonadati</taxon>
        <taxon>Pseudomonadota</taxon>
        <taxon>Gammaproteobacteria</taxon>
        <taxon>Lysobacterales</taxon>
        <taxon>Lysobacteraceae</taxon>
        <taxon>Solilutibacter</taxon>
    </lineage>
</organism>
<dbReference type="GO" id="GO:0003684">
    <property type="term" value="F:damaged DNA binding"/>
    <property type="evidence" value="ECO:0007669"/>
    <property type="project" value="UniProtKB-UniRule"/>
</dbReference>
<dbReference type="Pfam" id="PF05192">
    <property type="entry name" value="MutS_III"/>
    <property type="match status" value="1"/>
</dbReference>
<dbReference type="HAMAP" id="MF_00096">
    <property type="entry name" value="MutS"/>
    <property type="match status" value="1"/>
</dbReference>
<proteinExistence type="inferred from homology"/>
<dbReference type="InterPro" id="IPR016151">
    <property type="entry name" value="DNA_mismatch_repair_MutS_N"/>
</dbReference>
<evidence type="ECO:0000313" key="13">
    <source>
        <dbReference type="Proteomes" id="UP000236220"/>
    </source>
</evidence>
<dbReference type="FunFam" id="3.40.1170.10:FF:000001">
    <property type="entry name" value="DNA mismatch repair protein MutS"/>
    <property type="match status" value="1"/>
</dbReference>
<evidence type="ECO:0000256" key="3">
    <source>
        <dbReference type="ARBA" id="ARBA00022741"/>
    </source>
</evidence>
<dbReference type="SUPFAM" id="SSF52540">
    <property type="entry name" value="P-loop containing nucleoside triphosphate hydrolases"/>
    <property type="match status" value="1"/>
</dbReference>
<dbReference type="InterPro" id="IPR007860">
    <property type="entry name" value="DNA_mmatch_repair_MutS_con_dom"/>
</dbReference>
<gene>
    <name evidence="9" type="primary">mutS</name>
    <name evidence="12" type="ORF">Lysil_1913</name>
</gene>
<keyword evidence="5 9" id="KW-0067">ATP-binding</keyword>
<dbReference type="Gene3D" id="3.30.420.110">
    <property type="entry name" value="MutS, connector domain"/>
    <property type="match status" value="1"/>
</dbReference>
<keyword evidence="6 9" id="KW-0238">DNA-binding</keyword>
<dbReference type="AlphaFoldDB" id="A0A2K1PYI1"/>
<evidence type="ECO:0000256" key="9">
    <source>
        <dbReference type="HAMAP-Rule" id="MF_00096"/>
    </source>
</evidence>
<name>A0A2K1PYI1_9GAMM</name>
<dbReference type="GO" id="GO:0005829">
    <property type="term" value="C:cytosol"/>
    <property type="evidence" value="ECO:0007669"/>
    <property type="project" value="TreeGrafter"/>
</dbReference>
<dbReference type="SMART" id="SM00534">
    <property type="entry name" value="MUTSac"/>
    <property type="match status" value="1"/>
</dbReference>
<dbReference type="InterPro" id="IPR036678">
    <property type="entry name" value="MutS_con_dom_sf"/>
</dbReference>
<keyword evidence="3 9" id="KW-0547">Nucleotide-binding</keyword>
<dbReference type="GO" id="GO:0005524">
    <property type="term" value="F:ATP binding"/>
    <property type="evidence" value="ECO:0007669"/>
    <property type="project" value="UniProtKB-UniRule"/>
</dbReference>
<evidence type="ECO:0000256" key="5">
    <source>
        <dbReference type="ARBA" id="ARBA00022840"/>
    </source>
</evidence>
<feature type="domain" description="DNA mismatch repair proteins mutS family" evidence="11">
    <location>
        <begin position="753"/>
        <end position="769"/>
    </location>
</feature>
<dbReference type="FunFam" id="3.40.50.300:FF:000283">
    <property type="entry name" value="DNA mismatch repair protein MutS"/>
    <property type="match status" value="1"/>
</dbReference>
<dbReference type="SUPFAM" id="SSF53150">
    <property type="entry name" value="DNA repair protein MutS, domain II"/>
    <property type="match status" value="1"/>
</dbReference>
<dbReference type="PANTHER" id="PTHR11361">
    <property type="entry name" value="DNA MISMATCH REPAIR PROTEIN MUTS FAMILY MEMBER"/>
    <property type="match status" value="1"/>
</dbReference>
<evidence type="ECO:0000256" key="6">
    <source>
        <dbReference type="ARBA" id="ARBA00023125"/>
    </source>
</evidence>
<dbReference type="EMBL" id="NPZB01000002">
    <property type="protein sequence ID" value="PNS07737.1"/>
    <property type="molecule type" value="Genomic_DNA"/>
</dbReference>
<dbReference type="Pfam" id="PF05188">
    <property type="entry name" value="MutS_II"/>
    <property type="match status" value="1"/>
</dbReference>
<evidence type="ECO:0000256" key="4">
    <source>
        <dbReference type="ARBA" id="ARBA00022763"/>
    </source>
</evidence>
<dbReference type="NCBIfam" id="NF003810">
    <property type="entry name" value="PRK05399.1"/>
    <property type="match status" value="1"/>
</dbReference>
<evidence type="ECO:0000313" key="12">
    <source>
        <dbReference type="EMBL" id="PNS07737.1"/>
    </source>
</evidence>
<dbReference type="SUPFAM" id="SSF48334">
    <property type="entry name" value="DNA repair protein MutS, domain III"/>
    <property type="match status" value="1"/>
</dbReference>
<dbReference type="PIRSF" id="PIRSF037677">
    <property type="entry name" value="DNA_mis_repair_Msh6"/>
    <property type="match status" value="1"/>
</dbReference>
<evidence type="ECO:0000256" key="1">
    <source>
        <dbReference type="ARBA" id="ARBA00006271"/>
    </source>
</evidence>
<dbReference type="GO" id="GO:0140664">
    <property type="term" value="F:ATP-dependent DNA damage sensor activity"/>
    <property type="evidence" value="ECO:0007669"/>
    <property type="project" value="InterPro"/>
</dbReference>
<reference evidence="12 13" key="1">
    <citation type="submission" date="2017-08" db="EMBL/GenBank/DDBJ databases">
        <title>Lysobacter sylvestris genome.</title>
        <authorList>
            <person name="Zhang D.-C."/>
            <person name="Albuquerque L."/>
            <person name="Franca L."/>
            <person name="Froufe H.J.C."/>
            <person name="Barroso C."/>
            <person name="Egas C."/>
            <person name="Da Costa M."/>
            <person name="Margesin R."/>
        </authorList>
    </citation>
    <scope>NUCLEOTIDE SEQUENCE [LARGE SCALE GENOMIC DNA]</scope>
    <source>
        <strain evidence="12 13">AM20-91</strain>
    </source>
</reference>
<dbReference type="SMART" id="SM00533">
    <property type="entry name" value="MUTSd"/>
    <property type="match status" value="1"/>
</dbReference>
<dbReference type="Proteomes" id="UP000236220">
    <property type="component" value="Unassembled WGS sequence"/>
</dbReference>
<keyword evidence="4 9" id="KW-0227">DNA damage</keyword>
<dbReference type="InterPro" id="IPR007861">
    <property type="entry name" value="DNA_mismatch_repair_MutS_clamp"/>
</dbReference>
<dbReference type="PANTHER" id="PTHR11361:SF34">
    <property type="entry name" value="DNA MISMATCH REPAIR PROTEIN MSH1, MITOCHONDRIAL"/>
    <property type="match status" value="1"/>
</dbReference>
<dbReference type="InterPro" id="IPR005748">
    <property type="entry name" value="DNA_mismatch_repair_MutS"/>
</dbReference>
<dbReference type="Pfam" id="PF05190">
    <property type="entry name" value="MutS_IV"/>
    <property type="match status" value="1"/>
</dbReference>
<dbReference type="InterPro" id="IPR017261">
    <property type="entry name" value="DNA_mismatch_repair_MutS/MSH"/>
</dbReference>
<evidence type="ECO:0000256" key="7">
    <source>
        <dbReference type="ARBA" id="ARBA00023204"/>
    </source>
</evidence>
<dbReference type="InterPro" id="IPR007695">
    <property type="entry name" value="DNA_mismatch_repair_MutS-lik_N"/>
</dbReference>
<evidence type="ECO:0000256" key="2">
    <source>
        <dbReference type="ARBA" id="ARBA00021982"/>
    </source>
</evidence>
<evidence type="ECO:0000256" key="10">
    <source>
        <dbReference type="RuleBase" id="RU003756"/>
    </source>
</evidence>
<dbReference type="GO" id="GO:0006298">
    <property type="term" value="P:mismatch repair"/>
    <property type="evidence" value="ECO:0007669"/>
    <property type="project" value="UniProtKB-UniRule"/>
</dbReference>
<feature type="binding site" evidence="9">
    <location>
        <begin position="679"/>
        <end position="686"/>
    </location>
    <ligand>
        <name>ATP</name>
        <dbReference type="ChEBI" id="CHEBI:30616"/>
    </ligand>
</feature>
<protein>
    <recommendedName>
        <fullName evidence="2 9">DNA mismatch repair protein MutS</fullName>
    </recommendedName>
</protein>
<dbReference type="SUPFAM" id="SSF55271">
    <property type="entry name" value="DNA repair protein MutS, domain I"/>
    <property type="match status" value="1"/>
</dbReference>
<dbReference type="GO" id="GO:0030983">
    <property type="term" value="F:mismatched DNA binding"/>
    <property type="evidence" value="ECO:0007669"/>
    <property type="project" value="InterPro"/>
</dbReference>
<dbReference type="InterPro" id="IPR007696">
    <property type="entry name" value="DNA_mismatch_repair_MutS_core"/>
</dbReference>
<dbReference type="InterPro" id="IPR027417">
    <property type="entry name" value="P-loop_NTPase"/>
</dbReference>